<dbReference type="InterPro" id="IPR011059">
    <property type="entry name" value="Metal-dep_hydrolase_composite"/>
</dbReference>
<evidence type="ECO:0000313" key="1">
    <source>
        <dbReference type="EMBL" id="CAK5262820.1"/>
    </source>
</evidence>
<proteinExistence type="predicted"/>
<organism evidence="2 3">
    <name type="scientific">Mycena citricolor</name>
    <dbReference type="NCBI Taxonomy" id="2018698"/>
    <lineage>
        <taxon>Eukaryota</taxon>
        <taxon>Fungi</taxon>
        <taxon>Dikarya</taxon>
        <taxon>Basidiomycota</taxon>
        <taxon>Agaricomycotina</taxon>
        <taxon>Agaricomycetes</taxon>
        <taxon>Agaricomycetidae</taxon>
        <taxon>Agaricales</taxon>
        <taxon>Marasmiineae</taxon>
        <taxon>Mycenaceae</taxon>
        <taxon>Mycena</taxon>
    </lineage>
</organism>
<dbReference type="SUPFAM" id="SSF51338">
    <property type="entry name" value="Composite domain of metallo-dependent hydrolases"/>
    <property type="match status" value="1"/>
</dbReference>
<gene>
    <name evidence="1" type="ORF">MYCIT1_LOCUS1843</name>
    <name evidence="2" type="ORF">MYCIT1_LOCUS23226</name>
</gene>
<dbReference type="SUPFAM" id="SSF51556">
    <property type="entry name" value="Metallo-dependent hydrolases"/>
    <property type="match status" value="1"/>
</dbReference>
<dbReference type="PANTHER" id="PTHR32027">
    <property type="entry name" value="CYTOSINE DEAMINASE"/>
    <property type="match status" value="1"/>
</dbReference>
<sequence length="457" mass="49397">MDAIATGSLTIVNARIPDPGSSVPGALRTIECKSGLICWIDEQDGFVQVDAQAGAGQVDAKGGLVIPSLCHSHIHLDKCYILDRCNLVSGDFAEAMTVTNEAKAGFDEVDLYTRGFNLIRDSVECGVTSMRAHVEIDTVVKFTCLDVGRKLCKTFDGISFAQEPLFDGSSEEPGENYSLLQEAAALGTLSVVGSAPYVEPSLAQAKLNIKLILELAQKHECHVDFHLDYNLDPTSEPLIYEVIAQAKRLFWPTGRRITIGHATRLQLLTSDEWCNLKQAIGELPITFIGLPQSDLYMLGRGAVDEPLGPPRGTLRVPYLANKHQIQVALSVNNVQNAFTPQGSVDPLSLCTLGVALFQTATAPDLINLLVRALFGKKSELKNEQRAVTTISKRAIADPNATADISVAIDDPAHLVVLHDSPTLQAAVLNPGFDRTTIRAGVVVAHRESVKWVKTSVD</sequence>
<evidence type="ECO:0000313" key="2">
    <source>
        <dbReference type="EMBL" id="CAK5275464.1"/>
    </source>
</evidence>
<accession>A0AAD2HI77</accession>
<evidence type="ECO:0008006" key="4">
    <source>
        <dbReference type="Google" id="ProtNLM"/>
    </source>
</evidence>
<dbReference type="GO" id="GO:0016814">
    <property type="term" value="F:hydrolase activity, acting on carbon-nitrogen (but not peptide) bonds, in cyclic amidines"/>
    <property type="evidence" value="ECO:0007669"/>
    <property type="project" value="TreeGrafter"/>
</dbReference>
<dbReference type="EMBL" id="CAVNYO010000405">
    <property type="protein sequence ID" value="CAK5275464.1"/>
    <property type="molecule type" value="Genomic_DNA"/>
</dbReference>
<dbReference type="Gene3D" id="3.20.20.140">
    <property type="entry name" value="Metal-dependent hydrolases"/>
    <property type="match status" value="1"/>
</dbReference>
<name>A0AAD2HI77_9AGAR</name>
<reference evidence="2" key="1">
    <citation type="submission" date="2023-11" db="EMBL/GenBank/DDBJ databases">
        <authorList>
            <person name="De Vega J J."/>
            <person name="De Vega J J."/>
        </authorList>
    </citation>
    <scope>NUCLEOTIDE SEQUENCE</scope>
</reference>
<keyword evidence="3" id="KW-1185">Reference proteome</keyword>
<evidence type="ECO:0000313" key="3">
    <source>
        <dbReference type="Proteomes" id="UP001295794"/>
    </source>
</evidence>
<dbReference type="EMBL" id="CAVNYO010000026">
    <property type="protein sequence ID" value="CAK5262820.1"/>
    <property type="molecule type" value="Genomic_DNA"/>
</dbReference>
<protein>
    <recommendedName>
        <fullName evidence="4">Metallo-dependent hydrolase</fullName>
    </recommendedName>
</protein>
<dbReference type="Proteomes" id="UP001295794">
    <property type="component" value="Unassembled WGS sequence"/>
</dbReference>
<dbReference type="InterPro" id="IPR032466">
    <property type="entry name" value="Metal_Hydrolase"/>
</dbReference>
<dbReference type="PANTHER" id="PTHR32027:SF0">
    <property type="entry name" value="CYTOSINE DEAMINASE"/>
    <property type="match status" value="1"/>
</dbReference>
<dbReference type="AlphaFoldDB" id="A0AAD2HI77"/>
<comment type="caution">
    <text evidence="2">The sequence shown here is derived from an EMBL/GenBank/DDBJ whole genome shotgun (WGS) entry which is preliminary data.</text>
</comment>
<dbReference type="InterPro" id="IPR052349">
    <property type="entry name" value="Metallo-hydrolase_Enzymes"/>
</dbReference>